<dbReference type="Pfam" id="PF02929">
    <property type="entry name" value="Bgal_small_N"/>
    <property type="match status" value="1"/>
</dbReference>
<dbReference type="GO" id="GO:0004565">
    <property type="term" value="F:beta-galactosidase activity"/>
    <property type="evidence" value="ECO:0007669"/>
    <property type="project" value="UniProtKB-EC"/>
</dbReference>
<dbReference type="GO" id="GO:0009341">
    <property type="term" value="C:beta-galactosidase complex"/>
    <property type="evidence" value="ECO:0007669"/>
    <property type="project" value="InterPro"/>
</dbReference>
<dbReference type="InterPro" id="IPR013783">
    <property type="entry name" value="Ig-like_fold"/>
</dbReference>
<dbReference type="EC" id="3.2.1.23" evidence="2"/>
<dbReference type="InterPro" id="IPR014718">
    <property type="entry name" value="GH-type_carb-bd"/>
</dbReference>
<dbReference type="InterPro" id="IPR036156">
    <property type="entry name" value="Beta-gal/glucu_dom_sf"/>
</dbReference>
<keyword evidence="3" id="KW-0378">Hydrolase</keyword>
<keyword evidence="4" id="KW-0326">Glycosidase</keyword>
<feature type="domain" description="Beta galactosidase small chain/" evidence="5">
    <location>
        <begin position="68"/>
        <end position="325"/>
    </location>
</feature>
<dbReference type="SMART" id="SM01038">
    <property type="entry name" value="Bgal_small_N"/>
    <property type="match status" value="1"/>
</dbReference>
<dbReference type="EMBL" id="CAEZZB010000130">
    <property type="protein sequence ID" value="CAB4752445.1"/>
    <property type="molecule type" value="Genomic_DNA"/>
</dbReference>
<gene>
    <name evidence="6" type="ORF">UFOPK2816_00897</name>
</gene>
<dbReference type="GO" id="GO:0005990">
    <property type="term" value="P:lactose catabolic process"/>
    <property type="evidence" value="ECO:0007669"/>
    <property type="project" value="TreeGrafter"/>
</dbReference>
<proteinExistence type="predicted"/>
<dbReference type="SUPFAM" id="SSF74650">
    <property type="entry name" value="Galactose mutarotase-like"/>
    <property type="match status" value="1"/>
</dbReference>
<comment type="catalytic activity">
    <reaction evidence="1">
        <text>Hydrolysis of terminal non-reducing beta-D-galactose residues in beta-D-galactosides.</text>
        <dbReference type="EC" id="3.2.1.23"/>
    </reaction>
</comment>
<accession>A0A6J6TZB6</accession>
<evidence type="ECO:0000256" key="2">
    <source>
        <dbReference type="ARBA" id="ARBA00012756"/>
    </source>
</evidence>
<dbReference type="InterPro" id="IPR011013">
    <property type="entry name" value="Gal_mutarotase_sf_dom"/>
</dbReference>
<dbReference type="Gene3D" id="2.70.98.10">
    <property type="match status" value="1"/>
</dbReference>
<dbReference type="InterPro" id="IPR004199">
    <property type="entry name" value="B-gal_small/dom_5"/>
</dbReference>
<evidence type="ECO:0000313" key="6">
    <source>
        <dbReference type="EMBL" id="CAB4752445.1"/>
    </source>
</evidence>
<evidence type="ECO:0000259" key="5">
    <source>
        <dbReference type="SMART" id="SM01038"/>
    </source>
</evidence>
<dbReference type="PANTHER" id="PTHR46323:SF2">
    <property type="entry name" value="BETA-GALACTOSIDASE"/>
    <property type="match status" value="1"/>
</dbReference>
<reference evidence="6" key="1">
    <citation type="submission" date="2020-05" db="EMBL/GenBank/DDBJ databases">
        <authorList>
            <person name="Chiriac C."/>
            <person name="Salcher M."/>
            <person name="Ghai R."/>
            <person name="Kavagutti S V."/>
        </authorList>
    </citation>
    <scope>NUCLEOTIDE SEQUENCE</scope>
</reference>
<dbReference type="GO" id="GO:0030246">
    <property type="term" value="F:carbohydrate binding"/>
    <property type="evidence" value="ECO:0007669"/>
    <property type="project" value="InterPro"/>
</dbReference>
<dbReference type="SUPFAM" id="SSF49303">
    <property type="entry name" value="beta-Galactosidase/glucuronidase domain"/>
    <property type="match status" value="1"/>
</dbReference>
<name>A0A6J6TZB6_9ZZZZ</name>
<sequence>MKLPKVAPRKTIAFKVASALLAKPDGLGERFINFTVVRIASTAWSPSMSEVGWNQMPLPSRALTIKEQKRSDTFANVVDEQGQIIMPYGVVAPVLSLWRAPTDNDRIGHIATKWSRWGLRDIERTDCVVSQTGSIAKITNTWQTSTGFTIKHTQVITPVADGFRVKEIIVLPKTLDDVARVGTNFELDGSLSDLTWFGSGPHESYPDRKIARIGRYISSVAGQYIPYVRPQENGGHNNVRWFELTNALGHGVRVQLSKPLQVSVTPNRAVDLADATHDVEVIASGNTVVHIDAAHRGLGTASCGPDTLDKYIVKTGVHTWEWIVTSIPN</sequence>
<protein>
    <recommendedName>
        <fullName evidence="2">beta-galactosidase</fullName>
        <ecNumber evidence="2">3.2.1.23</ecNumber>
    </recommendedName>
</protein>
<evidence type="ECO:0000256" key="1">
    <source>
        <dbReference type="ARBA" id="ARBA00001412"/>
    </source>
</evidence>
<dbReference type="PANTHER" id="PTHR46323">
    <property type="entry name" value="BETA-GALACTOSIDASE"/>
    <property type="match status" value="1"/>
</dbReference>
<dbReference type="InterPro" id="IPR050347">
    <property type="entry name" value="Bact_Beta-galactosidase"/>
</dbReference>
<evidence type="ECO:0000256" key="4">
    <source>
        <dbReference type="ARBA" id="ARBA00023295"/>
    </source>
</evidence>
<organism evidence="6">
    <name type="scientific">freshwater metagenome</name>
    <dbReference type="NCBI Taxonomy" id="449393"/>
    <lineage>
        <taxon>unclassified sequences</taxon>
        <taxon>metagenomes</taxon>
        <taxon>ecological metagenomes</taxon>
    </lineage>
</organism>
<evidence type="ECO:0000256" key="3">
    <source>
        <dbReference type="ARBA" id="ARBA00022801"/>
    </source>
</evidence>
<dbReference type="AlphaFoldDB" id="A0A6J6TZB6"/>
<dbReference type="Gene3D" id="2.60.40.10">
    <property type="entry name" value="Immunoglobulins"/>
    <property type="match status" value="1"/>
</dbReference>